<evidence type="ECO:0000259" key="2">
    <source>
        <dbReference type="PROSITE" id="PS50164"/>
    </source>
</evidence>
<dbReference type="CDD" id="cd10456">
    <property type="entry name" value="GIY-YIG_UPF0213"/>
    <property type="match status" value="1"/>
</dbReference>
<dbReference type="Proteomes" id="UP000322553">
    <property type="component" value="Chromosome"/>
</dbReference>
<organism evidence="3 4">
    <name type="scientific">Kushneria phosphatilytica</name>
    <dbReference type="NCBI Taxonomy" id="657387"/>
    <lineage>
        <taxon>Bacteria</taxon>
        <taxon>Pseudomonadati</taxon>
        <taxon>Pseudomonadota</taxon>
        <taxon>Gammaproteobacteria</taxon>
        <taxon>Oceanospirillales</taxon>
        <taxon>Halomonadaceae</taxon>
        <taxon>Kushneria</taxon>
    </lineage>
</organism>
<accession>A0A5C1A0C4</accession>
<gene>
    <name evidence="3" type="ORF">FY550_10465</name>
</gene>
<proteinExistence type="inferred from homology"/>
<dbReference type="SUPFAM" id="SSF82771">
    <property type="entry name" value="GIY-YIG endonuclease"/>
    <property type="match status" value="1"/>
</dbReference>
<dbReference type="EMBL" id="CP043420">
    <property type="protein sequence ID" value="QEL11514.1"/>
    <property type="molecule type" value="Genomic_DNA"/>
</dbReference>
<dbReference type="Pfam" id="PF01541">
    <property type="entry name" value="GIY-YIG"/>
    <property type="match status" value="1"/>
</dbReference>
<dbReference type="OrthoDB" id="9797095at2"/>
<protein>
    <submittedName>
        <fullName evidence="3">GIY-YIG nuclease family protein</fullName>
    </submittedName>
</protein>
<evidence type="ECO:0000313" key="3">
    <source>
        <dbReference type="EMBL" id="QEL11514.1"/>
    </source>
</evidence>
<evidence type="ECO:0000256" key="1">
    <source>
        <dbReference type="ARBA" id="ARBA00007435"/>
    </source>
</evidence>
<dbReference type="InterPro" id="IPR050190">
    <property type="entry name" value="UPF0213_domain"/>
</dbReference>
<reference evidence="3 4" key="1">
    <citation type="submission" date="2019-08" db="EMBL/GenBank/DDBJ databases">
        <title>Complete genome sequence of Kushneria sp. YCWA18, a halophilic phosphate-solubilizing bacterium isolated from Daqiao saltern in China.</title>
        <authorList>
            <person name="Du G.-X."/>
            <person name="Qu L.-Y."/>
        </authorList>
    </citation>
    <scope>NUCLEOTIDE SEQUENCE [LARGE SCALE GENOMIC DNA]</scope>
    <source>
        <strain evidence="3 4">YCWA18</strain>
    </source>
</reference>
<evidence type="ECO:0000313" key="4">
    <source>
        <dbReference type="Proteomes" id="UP000322553"/>
    </source>
</evidence>
<name>A0A5C1A0C4_9GAMM</name>
<dbReference type="PROSITE" id="PS50164">
    <property type="entry name" value="GIY_YIG"/>
    <property type="match status" value="1"/>
</dbReference>
<keyword evidence="4" id="KW-1185">Reference proteome</keyword>
<dbReference type="InterPro" id="IPR035901">
    <property type="entry name" value="GIY-YIG_endonuc_sf"/>
</dbReference>
<dbReference type="PANTHER" id="PTHR34477">
    <property type="entry name" value="UPF0213 PROTEIN YHBQ"/>
    <property type="match status" value="1"/>
</dbReference>
<dbReference type="InterPro" id="IPR000305">
    <property type="entry name" value="GIY-YIG_endonuc"/>
</dbReference>
<sequence>MTPSLAPCVVASDADTFPPCWWLYIIEMADGRLYTGITTDVERRLTEHRAGGRRGARALRGKGPLILRYSRRVGAHSDALRLEAAIKRWSAARKRALCQSALVDGPGRHDEIDALMATY</sequence>
<dbReference type="AlphaFoldDB" id="A0A5C1A0C4"/>
<feature type="domain" description="GIY-YIG" evidence="2">
    <location>
        <begin position="19"/>
        <end position="96"/>
    </location>
</feature>
<dbReference type="Gene3D" id="3.40.1440.10">
    <property type="entry name" value="GIY-YIG endonuclease"/>
    <property type="match status" value="1"/>
</dbReference>
<dbReference type="KEGG" id="kuy:FY550_10465"/>
<dbReference type="PANTHER" id="PTHR34477:SF1">
    <property type="entry name" value="UPF0213 PROTEIN YHBQ"/>
    <property type="match status" value="1"/>
</dbReference>
<comment type="similarity">
    <text evidence="1">Belongs to the UPF0213 family.</text>
</comment>